<dbReference type="Proteomes" id="UP001642540">
    <property type="component" value="Unassembled WGS sequence"/>
</dbReference>
<dbReference type="InterPro" id="IPR050182">
    <property type="entry name" value="Cytochrome_P450_fam2"/>
</dbReference>
<accession>A0ABP1R1S4</accession>
<keyword evidence="4 5" id="KW-0503">Monooxygenase</keyword>
<dbReference type="InterPro" id="IPR002401">
    <property type="entry name" value="Cyt_P450_E_grp-I"/>
</dbReference>
<evidence type="ECO:0000256" key="3">
    <source>
        <dbReference type="ARBA" id="ARBA00023004"/>
    </source>
</evidence>
<dbReference type="EMBL" id="CAXLJM020000049">
    <property type="protein sequence ID" value="CAL8113782.1"/>
    <property type="molecule type" value="Genomic_DNA"/>
</dbReference>
<protein>
    <submittedName>
        <fullName evidence="6">Uncharacterized protein</fullName>
    </submittedName>
</protein>
<dbReference type="PRINTS" id="PR00385">
    <property type="entry name" value="P450"/>
</dbReference>
<evidence type="ECO:0000313" key="7">
    <source>
        <dbReference type="Proteomes" id="UP001642540"/>
    </source>
</evidence>
<dbReference type="InterPro" id="IPR001128">
    <property type="entry name" value="Cyt_P450"/>
</dbReference>
<gene>
    <name evidence="6" type="ORF">ODALV1_LOCUS16170</name>
</gene>
<dbReference type="PRINTS" id="PR00463">
    <property type="entry name" value="EP450I"/>
</dbReference>
<evidence type="ECO:0000256" key="5">
    <source>
        <dbReference type="RuleBase" id="RU000461"/>
    </source>
</evidence>
<sequence>MFLYLLSAVFAFAIAGIITFINNYSKLYKLPPGPVGNWLPIFGYLPFMGKSPHLKYCELGKKYGDAFTIKFGAYPIVVLNKSSLIRECFKQDVYCGRPNYLLAMKVSKDGLTFATGPEATEQRRFVLKTLRDLGFGRRSMEKLILDEVQELVHYFKNSNTQTHHLEYLFGLSVINALWSILATRKFSITDPYAIQVYKCAIEGFIDPPVSGALWFLPIVAKLFPKASGYSSVVEAVKKLRSLVSEVVEEHKIEYRKTGIVKDFVDAYIQKIESVQEEGLTNSSFYGERGYNNLVHVLIDLFTAGSDTLNSSLNFALKYLCENRNILVEVQKEIDNVVGNREVRLVNLDDKDSLPLLDSVIQETLRLSSIVSSGILHSTTHPVNLVTDTGSYMLDANTIVMPNLYWVNHNPEQWENPDSFFPHRFIGNDKKHDVIAFSTGKRVCIAEVMAQTEFFLFLGGILANFNIQGGKEQTQFGDIKPGLVLNVHGLILTLTYKHN</sequence>
<keyword evidence="7" id="KW-1185">Reference proteome</keyword>
<reference evidence="6 7" key="1">
    <citation type="submission" date="2024-08" db="EMBL/GenBank/DDBJ databases">
        <authorList>
            <person name="Cucini C."/>
            <person name="Frati F."/>
        </authorList>
    </citation>
    <scope>NUCLEOTIDE SEQUENCE [LARGE SCALE GENOMIC DNA]</scope>
</reference>
<evidence type="ECO:0000256" key="2">
    <source>
        <dbReference type="ARBA" id="ARBA00022723"/>
    </source>
</evidence>
<dbReference type="PANTHER" id="PTHR24300">
    <property type="entry name" value="CYTOCHROME P450 508A4-RELATED"/>
    <property type="match status" value="1"/>
</dbReference>
<proteinExistence type="inferred from homology"/>
<evidence type="ECO:0000313" key="6">
    <source>
        <dbReference type="EMBL" id="CAL8113782.1"/>
    </source>
</evidence>
<dbReference type="SUPFAM" id="SSF48264">
    <property type="entry name" value="Cytochrome P450"/>
    <property type="match status" value="1"/>
</dbReference>
<name>A0ABP1R1S4_9HEXA</name>
<dbReference type="PROSITE" id="PS00086">
    <property type="entry name" value="CYTOCHROME_P450"/>
    <property type="match status" value="1"/>
</dbReference>
<evidence type="ECO:0000256" key="1">
    <source>
        <dbReference type="ARBA" id="ARBA00010617"/>
    </source>
</evidence>
<keyword evidence="5" id="KW-0560">Oxidoreductase</keyword>
<keyword evidence="3 5" id="KW-0408">Iron</keyword>
<keyword evidence="2 5" id="KW-0479">Metal-binding</keyword>
<comment type="similarity">
    <text evidence="1 5">Belongs to the cytochrome P450 family.</text>
</comment>
<organism evidence="6 7">
    <name type="scientific">Orchesella dallaii</name>
    <dbReference type="NCBI Taxonomy" id="48710"/>
    <lineage>
        <taxon>Eukaryota</taxon>
        <taxon>Metazoa</taxon>
        <taxon>Ecdysozoa</taxon>
        <taxon>Arthropoda</taxon>
        <taxon>Hexapoda</taxon>
        <taxon>Collembola</taxon>
        <taxon>Entomobryomorpha</taxon>
        <taxon>Entomobryoidea</taxon>
        <taxon>Orchesellidae</taxon>
        <taxon>Orchesellinae</taxon>
        <taxon>Orchesella</taxon>
    </lineage>
</organism>
<comment type="caution">
    <text evidence="6">The sequence shown here is derived from an EMBL/GenBank/DDBJ whole genome shotgun (WGS) entry which is preliminary data.</text>
</comment>
<dbReference type="InterPro" id="IPR017972">
    <property type="entry name" value="Cyt_P450_CS"/>
</dbReference>
<dbReference type="InterPro" id="IPR036396">
    <property type="entry name" value="Cyt_P450_sf"/>
</dbReference>
<dbReference type="PANTHER" id="PTHR24300:SF403">
    <property type="entry name" value="CYTOCHROME P450 306A1"/>
    <property type="match status" value="1"/>
</dbReference>
<dbReference type="Gene3D" id="1.10.630.10">
    <property type="entry name" value="Cytochrome P450"/>
    <property type="match status" value="1"/>
</dbReference>
<keyword evidence="5" id="KW-0349">Heme</keyword>
<dbReference type="Pfam" id="PF00067">
    <property type="entry name" value="p450"/>
    <property type="match status" value="1"/>
</dbReference>
<evidence type="ECO:0000256" key="4">
    <source>
        <dbReference type="ARBA" id="ARBA00023033"/>
    </source>
</evidence>